<name>A0ABR7D575_9BACT</name>
<evidence type="ECO:0000313" key="6">
    <source>
        <dbReference type="Proteomes" id="UP000646484"/>
    </source>
</evidence>
<gene>
    <name evidence="5" type="ORF">H8S64_18655</name>
</gene>
<evidence type="ECO:0000313" key="5">
    <source>
        <dbReference type="EMBL" id="MBC5623118.1"/>
    </source>
</evidence>
<reference evidence="5 6" key="1">
    <citation type="submission" date="2020-08" db="EMBL/GenBank/DDBJ databases">
        <title>Genome public.</title>
        <authorList>
            <person name="Liu C."/>
            <person name="Sun Q."/>
        </authorList>
    </citation>
    <scope>NUCLEOTIDE SEQUENCE [LARGE SCALE GENOMIC DNA]</scope>
    <source>
        <strain evidence="5 6">NSJ-56</strain>
    </source>
</reference>
<keyword evidence="3" id="KW-0949">S-adenosyl-L-methionine</keyword>
<dbReference type="Gene3D" id="3.40.1780.10">
    <property type="entry name" value="QueA-like"/>
    <property type="match status" value="1"/>
</dbReference>
<dbReference type="InterPro" id="IPR042118">
    <property type="entry name" value="QueA_dom1"/>
</dbReference>
<keyword evidence="1" id="KW-0963">Cytoplasm</keyword>
<evidence type="ECO:0000256" key="3">
    <source>
        <dbReference type="ARBA" id="ARBA00022691"/>
    </source>
</evidence>
<evidence type="ECO:0000256" key="4">
    <source>
        <dbReference type="ARBA" id="ARBA00022785"/>
    </source>
</evidence>
<dbReference type="SUPFAM" id="SSF111337">
    <property type="entry name" value="QueA-like"/>
    <property type="match status" value="1"/>
</dbReference>
<dbReference type="InterPro" id="IPR036100">
    <property type="entry name" value="QueA_sf"/>
</dbReference>
<dbReference type="Proteomes" id="UP000646484">
    <property type="component" value="Unassembled WGS sequence"/>
</dbReference>
<dbReference type="PANTHER" id="PTHR30307">
    <property type="entry name" value="S-ADENOSYLMETHIONINE:TRNA RIBOSYLTRANSFERASE-ISOMERASE"/>
    <property type="match status" value="1"/>
</dbReference>
<protein>
    <submittedName>
        <fullName evidence="5">S-adenosylmethionine:tRNA ribosyltransferase-isomerase</fullName>
    </submittedName>
</protein>
<comment type="caution">
    <text evidence="5">The sequence shown here is derived from an EMBL/GenBank/DDBJ whole genome shotgun (WGS) entry which is preliminary data.</text>
</comment>
<evidence type="ECO:0000256" key="2">
    <source>
        <dbReference type="ARBA" id="ARBA00022679"/>
    </source>
</evidence>
<dbReference type="PANTHER" id="PTHR30307:SF0">
    <property type="entry name" value="S-ADENOSYLMETHIONINE:TRNA RIBOSYLTRANSFERASE-ISOMERASE"/>
    <property type="match status" value="1"/>
</dbReference>
<dbReference type="Gene3D" id="2.40.10.240">
    <property type="entry name" value="QueA-like"/>
    <property type="match status" value="1"/>
</dbReference>
<dbReference type="InterPro" id="IPR003699">
    <property type="entry name" value="QueA"/>
</dbReference>
<keyword evidence="2" id="KW-0808">Transferase</keyword>
<keyword evidence="4" id="KW-0671">Queuosine biosynthesis</keyword>
<evidence type="ECO:0000256" key="1">
    <source>
        <dbReference type="ARBA" id="ARBA00022490"/>
    </source>
</evidence>
<proteinExistence type="predicted"/>
<organism evidence="5 6">
    <name type="scientific">Butyricimonas hominis</name>
    <dbReference type="NCBI Taxonomy" id="2763032"/>
    <lineage>
        <taxon>Bacteria</taxon>
        <taxon>Pseudomonadati</taxon>
        <taxon>Bacteroidota</taxon>
        <taxon>Bacteroidia</taxon>
        <taxon>Bacteroidales</taxon>
        <taxon>Odoribacteraceae</taxon>
        <taxon>Butyricimonas</taxon>
    </lineage>
</organism>
<accession>A0ABR7D575</accession>
<dbReference type="RefSeq" id="WP_186978142.1">
    <property type="nucleotide sequence ID" value="NZ_JACOOH010000009.1"/>
</dbReference>
<keyword evidence="6" id="KW-1185">Reference proteome</keyword>
<dbReference type="InterPro" id="IPR042119">
    <property type="entry name" value="QueA_dom2"/>
</dbReference>
<dbReference type="EMBL" id="JACOOH010000009">
    <property type="protein sequence ID" value="MBC5623118.1"/>
    <property type="molecule type" value="Genomic_DNA"/>
</dbReference>
<sequence>MTKKIPAENSRAGIEDLKEIRIEDYTYDLPEGRIAKFPLERREASKLLIYEDGEIGERHFYDVPAMLEPDMMLVFNNTKVIYARVLFQKTTGAVIEVFCLEPHSPADYVQSFASYGRCEWKCMVGNLKKWKEGTIYCHYQVNGVDYRLAATLKSREENDVIVEFTWDASLSFSEVLECCGRIPIPPYLNRDSGEDDKIRYQTVYSKNEGSVAAPTAGLHFSVPVLDALREKGVAIEELTLHVGAGTFRPVKSETIGGHDMHTEHISVRREVISRLYHHPEKIVAVGTTSVRTLESLYWMGVKRLTGVDDFNSLEQWEVYSLPASYSVREAMGALLTWFDEHDTELLKAKTTIIIVPGYTYRVISAMFTNFHQPQSTLLLLVAAAIGEDWRKVYDYALARDFRFLSYGDSSFLKVRTTKSVE</sequence>
<dbReference type="Pfam" id="PF02547">
    <property type="entry name" value="Queuosine_synth"/>
    <property type="match status" value="1"/>
</dbReference>